<protein>
    <recommendedName>
        <fullName evidence="4">Ankyrin repeat family protein</fullName>
    </recommendedName>
</protein>
<name>A0A7J0DG38_9ERIC</name>
<keyword evidence="1" id="KW-0040">ANK repeat</keyword>
<evidence type="ECO:0008006" key="4">
    <source>
        <dbReference type="Google" id="ProtNLM"/>
    </source>
</evidence>
<dbReference type="AlphaFoldDB" id="A0A7J0DG38"/>
<proteinExistence type="predicted"/>
<accession>A0A7J0DG38</accession>
<feature type="repeat" description="ANK" evidence="1">
    <location>
        <begin position="28"/>
        <end position="60"/>
    </location>
</feature>
<dbReference type="OrthoDB" id="1930691at2759"/>
<dbReference type="PROSITE" id="PS50088">
    <property type="entry name" value="ANK_REPEAT"/>
    <property type="match status" value="1"/>
</dbReference>
<dbReference type="InterPro" id="IPR002110">
    <property type="entry name" value="Ankyrin_rpt"/>
</dbReference>
<dbReference type="Pfam" id="PF00023">
    <property type="entry name" value="Ank"/>
    <property type="match status" value="1"/>
</dbReference>
<dbReference type="EMBL" id="BJWL01000186">
    <property type="protein sequence ID" value="GFS33394.1"/>
    <property type="molecule type" value="Genomic_DNA"/>
</dbReference>
<comment type="caution">
    <text evidence="2">The sequence shown here is derived from an EMBL/GenBank/DDBJ whole genome shotgun (WGS) entry which is preliminary data.</text>
</comment>
<dbReference type="InterPro" id="IPR036770">
    <property type="entry name" value="Ankyrin_rpt-contain_sf"/>
</dbReference>
<evidence type="ECO:0000256" key="1">
    <source>
        <dbReference type="PROSITE-ProRule" id="PRU00023"/>
    </source>
</evidence>
<evidence type="ECO:0000313" key="3">
    <source>
        <dbReference type="Proteomes" id="UP000585474"/>
    </source>
</evidence>
<evidence type="ECO:0000313" key="2">
    <source>
        <dbReference type="EMBL" id="GFS33394.1"/>
    </source>
</evidence>
<dbReference type="Proteomes" id="UP000585474">
    <property type="component" value="Unassembled WGS sequence"/>
</dbReference>
<keyword evidence="3" id="KW-1185">Reference proteome</keyword>
<reference evidence="3" key="1">
    <citation type="submission" date="2019-07" db="EMBL/GenBank/DDBJ databases">
        <title>De Novo Assembly of kiwifruit Actinidia rufa.</title>
        <authorList>
            <person name="Sugita-Konishi S."/>
            <person name="Sato K."/>
            <person name="Mori E."/>
            <person name="Abe Y."/>
            <person name="Kisaki G."/>
            <person name="Hamano K."/>
            <person name="Suezawa K."/>
            <person name="Otani M."/>
            <person name="Fukuda T."/>
            <person name="Manabe T."/>
            <person name="Gomi K."/>
            <person name="Tabuchi M."/>
            <person name="Akimitsu K."/>
            <person name="Kataoka I."/>
        </authorList>
    </citation>
    <scope>NUCLEOTIDE SEQUENCE [LARGE SCALE GENOMIC DNA]</scope>
    <source>
        <strain evidence="3">cv. Fuchu</strain>
    </source>
</reference>
<dbReference type="PROSITE" id="PS50297">
    <property type="entry name" value="ANK_REP_REGION"/>
    <property type="match status" value="1"/>
</dbReference>
<organism evidence="2 3">
    <name type="scientific">Actinidia rufa</name>
    <dbReference type="NCBI Taxonomy" id="165716"/>
    <lineage>
        <taxon>Eukaryota</taxon>
        <taxon>Viridiplantae</taxon>
        <taxon>Streptophyta</taxon>
        <taxon>Embryophyta</taxon>
        <taxon>Tracheophyta</taxon>
        <taxon>Spermatophyta</taxon>
        <taxon>Magnoliopsida</taxon>
        <taxon>eudicotyledons</taxon>
        <taxon>Gunneridae</taxon>
        <taxon>Pentapetalae</taxon>
        <taxon>asterids</taxon>
        <taxon>Ericales</taxon>
        <taxon>Actinidiaceae</taxon>
        <taxon>Actinidia</taxon>
    </lineage>
</organism>
<dbReference type="SUPFAM" id="SSF48403">
    <property type="entry name" value="Ankyrin repeat"/>
    <property type="match status" value="1"/>
</dbReference>
<sequence>MEGDAIAFKELFKGGLLMNQELRSGNSRGDTVLHEAARFGKRSVVELILERAADLLSARKHFGETAPSTPLLQVGGKRLSICSKQN</sequence>
<dbReference type="Gene3D" id="1.25.40.20">
    <property type="entry name" value="Ankyrin repeat-containing domain"/>
    <property type="match status" value="1"/>
</dbReference>
<gene>
    <name evidence="2" type="ORF">Acr_00g0028150</name>
</gene>